<dbReference type="AlphaFoldDB" id="A0AAV4A1U3"/>
<evidence type="ECO:0000256" key="1">
    <source>
        <dbReference type="SAM" id="MobiDB-lite"/>
    </source>
</evidence>
<feature type="compositionally biased region" description="Polar residues" evidence="1">
    <location>
        <begin position="53"/>
        <end position="64"/>
    </location>
</feature>
<name>A0AAV4A1U3_9GAST</name>
<sequence>MIRKPNDECQTPKTRSRSRLNNSMTISFYAYSPGLQQDDLGLSAPHQVRESVAGSSSNRQQQGPLDSASALRSAGTLVSQVRVSPLLPWLDGGPKSLRSPCCGLATHIDPHLNPLKGETTFFVLLGDAGVKQTNLKWRDHEKFQTHSHQGLDLG</sequence>
<feature type="region of interest" description="Disordered" evidence="1">
    <location>
        <begin position="46"/>
        <end position="71"/>
    </location>
</feature>
<feature type="compositionally biased region" description="Polar residues" evidence="1">
    <location>
        <begin position="8"/>
        <end position="20"/>
    </location>
</feature>
<dbReference type="EMBL" id="BLXT01003147">
    <property type="protein sequence ID" value="GFO00837.1"/>
    <property type="molecule type" value="Genomic_DNA"/>
</dbReference>
<evidence type="ECO:0000313" key="3">
    <source>
        <dbReference type="Proteomes" id="UP000735302"/>
    </source>
</evidence>
<keyword evidence="3" id="KW-1185">Reference proteome</keyword>
<protein>
    <submittedName>
        <fullName evidence="2">Uncharacterized protein</fullName>
    </submittedName>
</protein>
<dbReference type="Proteomes" id="UP000735302">
    <property type="component" value="Unassembled WGS sequence"/>
</dbReference>
<gene>
    <name evidence="2" type="ORF">PoB_002734200</name>
</gene>
<evidence type="ECO:0000313" key="2">
    <source>
        <dbReference type="EMBL" id="GFO00837.1"/>
    </source>
</evidence>
<reference evidence="2 3" key="1">
    <citation type="journal article" date="2021" name="Elife">
        <title>Chloroplast acquisition without the gene transfer in kleptoplastic sea slugs, Plakobranchus ocellatus.</title>
        <authorList>
            <person name="Maeda T."/>
            <person name="Takahashi S."/>
            <person name="Yoshida T."/>
            <person name="Shimamura S."/>
            <person name="Takaki Y."/>
            <person name="Nagai Y."/>
            <person name="Toyoda A."/>
            <person name="Suzuki Y."/>
            <person name="Arimoto A."/>
            <person name="Ishii H."/>
            <person name="Satoh N."/>
            <person name="Nishiyama T."/>
            <person name="Hasebe M."/>
            <person name="Maruyama T."/>
            <person name="Minagawa J."/>
            <person name="Obokata J."/>
            <person name="Shigenobu S."/>
        </authorList>
    </citation>
    <scope>NUCLEOTIDE SEQUENCE [LARGE SCALE GENOMIC DNA]</scope>
</reference>
<proteinExistence type="predicted"/>
<organism evidence="2 3">
    <name type="scientific">Plakobranchus ocellatus</name>
    <dbReference type="NCBI Taxonomy" id="259542"/>
    <lineage>
        <taxon>Eukaryota</taxon>
        <taxon>Metazoa</taxon>
        <taxon>Spiralia</taxon>
        <taxon>Lophotrochozoa</taxon>
        <taxon>Mollusca</taxon>
        <taxon>Gastropoda</taxon>
        <taxon>Heterobranchia</taxon>
        <taxon>Euthyneura</taxon>
        <taxon>Panpulmonata</taxon>
        <taxon>Sacoglossa</taxon>
        <taxon>Placobranchoidea</taxon>
        <taxon>Plakobranchidae</taxon>
        <taxon>Plakobranchus</taxon>
    </lineage>
</organism>
<feature type="region of interest" description="Disordered" evidence="1">
    <location>
        <begin position="1"/>
        <end position="20"/>
    </location>
</feature>
<comment type="caution">
    <text evidence="2">The sequence shown here is derived from an EMBL/GenBank/DDBJ whole genome shotgun (WGS) entry which is preliminary data.</text>
</comment>
<accession>A0AAV4A1U3</accession>